<gene>
    <name evidence="4" type="ORF">RGQ29_031922</name>
</gene>
<evidence type="ECO:0000313" key="5">
    <source>
        <dbReference type="Proteomes" id="UP001324115"/>
    </source>
</evidence>
<keyword evidence="2" id="KW-0328">Glycosyltransferase</keyword>
<dbReference type="CDD" id="cd03784">
    <property type="entry name" value="GT1_Gtf-like"/>
    <property type="match status" value="1"/>
</dbReference>
<dbReference type="GO" id="GO:0035251">
    <property type="term" value="F:UDP-glucosyltransferase activity"/>
    <property type="evidence" value="ECO:0007669"/>
    <property type="project" value="TreeGrafter"/>
</dbReference>
<keyword evidence="3" id="KW-0808">Transferase</keyword>
<dbReference type="AlphaFoldDB" id="A0AAN7DTA0"/>
<organism evidence="4 5">
    <name type="scientific">Quercus rubra</name>
    <name type="common">Northern red oak</name>
    <name type="synonym">Quercus borealis</name>
    <dbReference type="NCBI Taxonomy" id="3512"/>
    <lineage>
        <taxon>Eukaryota</taxon>
        <taxon>Viridiplantae</taxon>
        <taxon>Streptophyta</taxon>
        <taxon>Embryophyta</taxon>
        <taxon>Tracheophyta</taxon>
        <taxon>Spermatophyta</taxon>
        <taxon>Magnoliopsida</taxon>
        <taxon>eudicotyledons</taxon>
        <taxon>Gunneridae</taxon>
        <taxon>Pentapetalae</taxon>
        <taxon>rosids</taxon>
        <taxon>fabids</taxon>
        <taxon>Fagales</taxon>
        <taxon>Fagaceae</taxon>
        <taxon>Quercus</taxon>
    </lineage>
</organism>
<dbReference type="EMBL" id="JAXUIC010000492">
    <property type="protein sequence ID" value="KAK4539392.1"/>
    <property type="molecule type" value="Genomic_DNA"/>
</dbReference>
<keyword evidence="5" id="KW-1185">Reference proteome</keyword>
<dbReference type="Pfam" id="PF00201">
    <property type="entry name" value="UDPGT"/>
    <property type="match status" value="1"/>
</dbReference>
<protein>
    <submittedName>
        <fullName evidence="4">Uncharacterized protein</fullName>
    </submittedName>
</protein>
<name>A0AAN7DTA0_QUERU</name>
<reference evidence="4 5" key="1">
    <citation type="journal article" date="2023" name="G3 (Bethesda)">
        <title>A haplotype-resolved chromosome-scale genome for Quercus rubra L. provides insights into the genetics of adaptive traits for red oak species.</title>
        <authorList>
            <person name="Kapoor B."/>
            <person name="Jenkins J."/>
            <person name="Schmutz J."/>
            <person name="Zhebentyayeva T."/>
            <person name="Kuelheim C."/>
            <person name="Coggeshall M."/>
            <person name="Heim C."/>
            <person name="Lasky J.R."/>
            <person name="Leites L."/>
            <person name="Islam-Faridi N."/>
            <person name="Romero-Severson J."/>
            <person name="DeLeo V.L."/>
            <person name="Lucas S.M."/>
            <person name="Lazic D."/>
            <person name="Gailing O."/>
            <person name="Carlson J."/>
            <person name="Staton M."/>
        </authorList>
    </citation>
    <scope>NUCLEOTIDE SEQUENCE [LARGE SCALE GENOMIC DNA]</scope>
    <source>
        <strain evidence="4">Pseudo-F2</strain>
    </source>
</reference>
<dbReference type="PANTHER" id="PTHR48047:SF218">
    <property type="entry name" value="GLYCOSYLTRANSFERASE"/>
    <property type="match status" value="1"/>
</dbReference>
<accession>A0AAN7DTA0</accession>
<dbReference type="SUPFAM" id="SSF53756">
    <property type="entry name" value="UDP-Glycosyltransferase/glycogen phosphorylase"/>
    <property type="match status" value="1"/>
</dbReference>
<dbReference type="Proteomes" id="UP001324115">
    <property type="component" value="Unassembled WGS sequence"/>
</dbReference>
<evidence type="ECO:0000313" key="4">
    <source>
        <dbReference type="EMBL" id="KAK4539392.1"/>
    </source>
</evidence>
<comment type="caution">
    <text evidence="4">The sequence shown here is derived from an EMBL/GenBank/DDBJ whole genome shotgun (WGS) entry which is preliminary data.</text>
</comment>
<comment type="similarity">
    <text evidence="1">Belongs to the UDP-glycosyltransferase family.</text>
</comment>
<evidence type="ECO:0000256" key="3">
    <source>
        <dbReference type="ARBA" id="ARBA00022679"/>
    </source>
</evidence>
<evidence type="ECO:0000256" key="1">
    <source>
        <dbReference type="ARBA" id="ARBA00009995"/>
    </source>
</evidence>
<evidence type="ECO:0000256" key="2">
    <source>
        <dbReference type="ARBA" id="ARBA00022676"/>
    </source>
</evidence>
<sequence>MELAEADVNSWGVIVNSFEEIEGEYVGALESNYFNEAKTYCVDHFPSMINLIKNCMLSFIKWLDKYVESNQLGSVIYVSYGTQTHLSNDQMDEIAFELEMAGPSFHLGCEIEDLGSTDGWTKRVKEEGSVIYDWVEQRSILAHPSIGGFLSHCGWNSVLESLANGVQLLTWPMLDISEQALNAKLVTMGFGAGLVVLQRDVESKGVEGRCAKGRKVKERAQELGQLAWHAVEEGGPRMKLDELIERLTNKNM</sequence>
<dbReference type="InterPro" id="IPR002213">
    <property type="entry name" value="UDP_glucos_trans"/>
</dbReference>
<dbReference type="Gene3D" id="3.40.50.2000">
    <property type="entry name" value="Glycogen Phosphorylase B"/>
    <property type="match status" value="2"/>
</dbReference>
<proteinExistence type="inferred from homology"/>
<dbReference type="PANTHER" id="PTHR48047">
    <property type="entry name" value="GLYCOSYLTRANSFERASE"/>
    <property type="match status" value="1"/>
</dbReference>